<dbReference type="SUPFAM" id="SSF52540">
    <property type="entry name" value="P-loop containing nucleoside triphosphate hydrolases"/>
    <property type="match status" value="1"/>
</dbReference>
<keyword evidence="4 10" id="KW-0067">ATP-binding</keyword>
<reference evidence="11" key="1">
    <citation type="submission" date="2010-02" db="EMBL/GenBank/DDBJ databases">
        <title>Complete sequence of Desulfurivibrio alkaliphilus AHT2.</title>
        <authorList>
            <consortium name="US DOE Joint Genome Institute"/>
            <person name="Pitluck S."/>
            <person name="Chertkov O."/>
            <person name="Detter J.C."/>
            <person name="Han C."/>
            <person name="Tapia R."/>
            <person name="Larimer F."/>
            <person name="Land M."/>
            <person name="Hauser L."/>
            <person name="Kyrpides N."/>
            <person name="Mikhailova N."/>
            <person name="Sorokin D.Y."/>
            <person name="Muyzer G."/>
            <person name="Woyke T."/>
        </authorList>
    </citation>
    <scope>NUCLEOTIDE SEQUENCE [LARGE SCALE GENOMIC DNA]</scope>
    <source>
        <strain evidence="11">DSM 19089 / UNIQEM U267 / AHT2</strain>
    </source>
</reference>
<feature type="transmembrane region" description="Helical" evidence="7">
    <location>
        <begin position="65"/>
        <end position="84"/>
    </location>
</feature>
<dbReference type="CDD" id="cd18584">
    <property type="entry name" value="ABC_6TM_AarD_CydD"/>
    <property type="match status" value="1"/>
</dbReference>
<dbReference type="OrthoDB" id="9772049at2"/>
<keyword evidence="5 7" id="KW-1133">Transmembrane helix</keyword>
<feature type="transmembrane region" description="Helical" evidence="7">
    <location>
        <begin position="172"/>
        <end position="189"/>
    </location>
</feature>
<dbReference type="AlphaFoldDB" id="D6Z1S1"/>
<feature type="transmembrane region" description="Helical" evidence="7">
    <location>
        <begin position="284"/>
        <end position="301"/>
    </location>
</feature>
<dbReference type="InterPro" id="IPR039421">
    <property type="entry name" value="Type_1_exporter"/>
</dbReference>
<protein>
    <submittedName>
        <fullName evidence="10">ABC transporter, CydDC cysteine exporter (CydDC-E) family, permease/ATP-binding protein CydD</fullName>
    </submittedName>
</protein>
<dbReference type="SMART" id="SM00382">
    <property type="entry name" value="AAA"/>
    <property type="match status" value="1"/>
</dbReference>
<evidence type="ECO:0000256" key="7">
    <source>
        <dbReference type="SAM" id="Phobius"/>
    </source>
</evidence>
<dbReference type="SUPFAM" id="SSF90123">
    <property type="entry name" value="ABC transporter transmembrane region"/>
    <property type="match status" value="1"/>
</dbReference>
<dbReference type="GO" id="GO:0016887">
    <property type="term" value="F:ATP hydrolysis activity"/>
    <property type="evidence" value="ECO:0007669"/>
    <property type="project" value="InterPro"/>
</dbReference>
<evidence type="ECO:0000256" key="5">
    <source>
        <dbReference type="ARBA" id="ARBA00022989"/>
    </source>
</evidence>
<dbReference type="RefSeq" id="WP_013163026.1">
    <property type="nucleotide sequence ID" value="NC_014216.1"/>
</dbReference>
<organism evidence="10 11">
    <name type="scientific">Desulfurivibrio alkaliphilus (strain DSM 19089 / UNIQEM U267 / AHT2)</name>
    <dbReference type="NCBI Taxonomy" id="589865"/>
    <lineage>
        <taxon>Bacteria</taxon>
        <taxon>Pseudomonadati</taxon>
        <taxon>Thermodesulfobacteriota</taxon>
        <taxon>Desulfobulbia</taxon>
        <taxon>Desulfobulbales</taxon>
        <taxon>Desulfobulbaceae</taxon>
        <taxon>Desulfurivibrio</taxon>
    </lineage>
</organism>
<proteinExistence type="predicted"/>
<keyword evidence="2 7" id="KW-0812">Transmembrane</keyword>
<dbReference type="InParanoid" id="D6Z1S1"/>
<feature type="transmembrane region" description="Helical" evidence="7">
    <location>
        <begin position="25"/>
        <end position="45"/>
    </location>
</feature>
<evidence type="ECO:0000259" key="9">
    <source>
        <dbReference type="PROSITE" id="PS50929"/>
    </source>
</evidence>
<evidence type="ECO:0000259" key="8">
    <source>
        <dbReference type="PROSITE" id="PS50893"/>
    </source>
</evidence>
<dbReference type="Pfam" id="PF00664">
    <property type="entry name" value="ABC_membrane"/>
    <property type="match status" value="1"/>
</dbReference>
<dbReference type="FunCoup" id="D6Z1S1">
    <property type="interactions" value="66"/>
</dbReference>
<dbReference type="KEGG" id="dak:DaAHT2_0792"/>
<dbReference type="HOGENOM" id="CLU_000604_84_9_7"/>
<dbReference type="GO" id="GO:0005886">
    <property type="term" value="C:plasma membrane"/>
    <property type="evidence" value="ECO:0007669"/>
    <property type="project" value="UniProtKB-SubCell"/>
</dbReference>
<feature type="transmembrane region" description="Helical" evidence="7">
    <location>
        <begin position="149"/>
        <end position="166"/>
    </location>
</feature>
<evidence type="ECO:0000256" key="2">
    <source>
        <dbReference type="ARBA" id="ARBA00022692"/>
    </source>
</evidence>
<evidence type="ECO:0000256" key="3">
    <source>
        <dbReference type="ARBA" id="ARBA00022741"/>
    </source>
</evidence>
<dbReference type="Pfam" id="PF00005">
    <property type="entry name" value="ABC_tran"/>
    <property type="match status" value="1"/>
</dbReference>
<dbReference type="GO" id="GO:0042883">
    <property type="term" value="P:cysteine transport"/>
    <property type="evidence" value="ECO:0007669"/>
    <property type="project" value="InterPro"/>
</dbReference>
<keyword evidence="11" id="KW-1185">Reference proteome</keyword>
<dbReference type="Gene3D" id="1.20.1560.10">
    <property type="entry name" value="ABC transporter type 1, transmembrane domain"/>
    <property type="match status" value="1"/>
</dbReference>
<dbReference type="STRING" id="589865.DaAHT2_0792"/>
<dbReference type="PROSITE" id="PS50893">
    <property type="entry name" value="ABC_TRANSPORTER_2"/>
    <property type="match status" value="1"/>
</dbReference>
<feature type="transmembrane region" description="Helical" evidence="7">
    <location>
        <begin position="250"/>
        <end position="278"/>
    </location>
</feature>
<dbReference type="GO" id="GO:0005524">
    <property type="term" value="F:ATP binding"/>
    <property type="evidence" value="ECO:0007669"/>
    <property type="project" value="UniProtKB-KW"/>
</dbReference>
<dbReference type="eggNOG" id="COG4988">
    <property type="taxonomic scope" value="Bacteria"/>
</dbReference>
<gene>
    <name evidence="10" type="ordered locus">DaAHT2_0792</name>
</gene>
<evidence type="ECO:0000256" key="1">
    <source>
        <dbReference type="ARBA" id="ARBA00004651"/>
    </source>
</evidence>
<dbReference type="Gene3D" id="3.40.50.300">
    <property type="entry name" value="P-loop containing nucleotide triphosphate hydrolases"/>
    <property type="match status" value="1"/>
</dbReference>
<dbReference type="InterPro" id="IPR017871">
    <property type="entry name" value="ABC_transporter-like_CS"/>
</dbReference>
<evidence type="ECO:0000313" key="10">
    <source>
        <dbReference type="EMBL" id="ADH85496.1"/>
    </source>
</evidence>
<dbReference type="InterPro" id="IPR014216">
    <property type="entry name" value="ABC_transptr_CydD"/>
</dbReference>
<sequence>MPVTEPAVTTGAQDRRWLFSQARSAGGSLALAVGLGLSAGLLLILQASLLARVVDGVVFAGESWLQVQPLVAGILLLVLSRALLVGGARWQAGLAAAKVKYEIRQRLLANQGRLSGGPTDRRSTGATVTAAVDGVEALDGYYAGYLPQLAMAALLPAAMLVFVFPLDWLSGLILLLSAPFIPLFMVLIGRKAEQLSREQWRQINRLSHRFLDAIQGLTTIRLFNAGRREAQMVTEISEQYREKTMAVLRVAFLSALVLEFMATVSVAVVAVLLGFRLLWNELPFASAFFILLLAPEFYLPLRNLGTHFHARQAATATAGLLQEEPPMAGEPVCQRAGPVPLPASATVSNTPFPLTMPPPSRADLPMIIHCRGVSFAYEPGQPVLHDFNLTVTGPGLICLAGKSGCGKSTLLKLLAGLLHPTAGQITANGTPLQAATTPWWWQQLAYLPQTPYLLPASVAANIALGRPGSGRTAVAEAARQVGFDREVQQLPAGYRTRLAEEGRQLSGGQRQLLALARAWLRNCPLVLLDEPGAGLDPAARRRIRQGIVALTSTRTVVISSHDPAMVTLAAQVVNLDAHQR</sequence>
<dbReference type="InterPro" id="IPR003439">
    <property type="entry name" value="ABC_transporter-like_ATP-bd"/>
</dbReference>
<dbReference type="InterPro" id="IPR036640">
    <property type="entry name" value="ABC1_TM_sf"/>
</dbReference>
<dbReference type="NCBIfam" id="TIGR02857">
    <property type="entry name" value="CydD"/>
    <property type="match status" value="1"/>
</dbReference>
<evidence type="ECO:0000313" key="11">
    <source>
        <dbReference type="Proteomes" id="UP000001508"/>
    </source>
</evidence>
<dbReference type="Proteomes" id="UP000001508">
    <property type="component" value="Chromosome"/>
</dbReference>
<dbReference type="EMBL" id="CP001940">
    <property type="protein sequence ID" value="ADH85496.1"/>
    <property type="molecule type" value="Genomic_DNA"/>
</dbReference>
<feature type="domain" description="ABC transporter" evidence="8">
    <location>
        <begin position="368"/>
        <end position="580"/>
    </location>
</feature>
<dbReference type="InterPro" id="IPR011527">
    <property type="entry name" value="ABC1_TM_dom"/>
</dbReference>
<feature type="domain" description="ABC transmembrane type-1" evidence="9">
    <location>
        <begin position="30"/>
        <end position="313"/>
    </location>
</feature>
<keyword evidence="3" id="KW-0547">Nucleotide-binding</keyword>
<keyword evidence="6 7" id="KW-0472">Membrane</keyword>
<dbReference type="InterPro" id="IPR003593">
    <property type="entry name" value="AAA+_ATPase"/>
</dbReference>
<dbReference type="PANTHER" id="PTHR24221">
    <property type="entry name" value="ATP-BINDING CASSETTE SUB-FAMILY B"/>
    <property type="match status" value="1"/>
</dbReference>
<dbReference type="PROSITE" id="PS50929">
    <property type="entry name" value="ABC_TM1F"/>
    <property type="match status" value="1"/>
</dbReference>
<dbReference type="PANTHER" id="PTHR24221:SF590">
    <property type="entry name" value="COMPONENT LINKED WITH THE ASSEMBLY OF CYTOCHROME' TRANSPORT TRANSMEMBRANE ATP-BINDING PROTEIN ABC TRANSPORTER CYDD-RELATED"/>
    <property type="match status" value="1"/>
</dbReference>
<dbReference type="PROSITE" id="PS00211">
    <property type="entry name" value="ABC_TRANSPORTER_1"/>
    <property type="match status" value="1"/>
</dbReference>
<dbReference type="GO" id="GO:0140359">
    <property type="term" value="F:ABC-type transporter activity"/>
    <property type="evidence" value="ECO:0007669"/>
    <property type="project" value="InterPro"/>
</dbReference>
<evidence type="ECO:0000256" key="4">
    <source>
        <dbReference type="ARBA" id="ARBA00022840"/>
    </source>
</evidence>
<evidence type="ECO:0000256" key="6">
    <source>
        <dbReference type="ARBA" id="ARBA00023136"/>
    </source>
</evidence>
<comment type="subcellular location">
    <subcellularLocation>
        <location evidence="1">Cell membrane</location>
        <topology evidence="1">Multi-pass membrane protein</topology>
    </subcellularLocation>
</comment>
<name>D6Z1S1_DESAT</name>
<accession>D6Z1S1</accession>
<dbReference type="InterPro" id="IPR027417">
    <property type="entry name" value="P-loop_NTPase"/>
</dbReference>